<gene>
    <name evidence="2" type="ORF">KIW84_015361</name>
</gene>
<evidence type="ECO:0000313" key="2">
    <source>
        <dbReference type="EMBL" id="KAI5447882.1"/>
    </source>
</evidence>
<name>A0A9D5BQW9_PEA</name>
<evidence type="ECO:0000256" key="1">
    <source>
        <dbReference type="SAM" id="MobiDB-lite"/>
    </source>
</evidence>
<evidence type="ECO:0000313" key="3">
    <source>
        <dbReference type="Proteomes" id="UP001058974"/>
    </source>
</evidence>
<dbReference type="Gramene" id="Psat01G0536100-T1">
    <property type="protein sequence ID" value="KAI5447882.1"/>
    <property type="gene ID" value="KIW84_015361"/>
</dbReference>
<feature type="region of interest" description="Disordered" evidence="1">
    <location>
        <begin position="65"/>
        <end position="101"/>
    </location>
</feature>
<protein>
    <submittedName>
        <fullName evidence="2">Uncharacterized protein</fullName>
    </submittedName>
</protein>
<feature type="compositionally biased region" description="Basic and acidic residues" evidence="1">
    <location>
        <begin position="78"/>
        <end position="98"/>
    </location>
</feature>
<keyword evidence="3" id="KW-1185">Reference proteome</keyword>
<dbReference type="AlphaFoldDB" id="A0A9D5BQW9"/>
<dbReference type="EMBL" id="JAMSHJ010000001">
    <property type="protein sequence ID" value="KAI5447882.1"/>
    <property type="molecule type" value="Genomic_DNA"/>
</dbReference>
<dbReference type="Proteomes" id="UP001058974">
    <property type="component" value="Chromosome 1"/>
</dbReference>
<comment type="caution">
    <text evidence="2">The sequence shown here is derived from an EMBL/GenBank/DDBJ whole genome shotgun (WGS) entry which is preliminary data.</text>
</comment>
<sequence>MALPSLIDETSRRIHLESKTCFDVKHDGNTVLSRPRDELLISTDEVKHHKVSVDGVPNKINVQKRRADDLNSETSAVIKERKSSNLRSTLDHVEKPSTSEKSILPSSKVDLLLFFLRFRSHAYQKSLVLSSPPTKNAVPEVHATNDHASASPVVKPVE</sequence>
<proteinExistence type="predicted"/>
<organism evidence="2 3">
    <name type="scientific">Pisum sativum</name>
    <name type="common">Garden pea</name>
    <name type="synonym">Lathyrus oleraceus</name>
    <dbReference type="NCBI Taxonomy" id="3888"/>
    <lineage>
        <taxon>Eukaryota</taxon>
        <taxon>Viridiplantae</taxon>
        <taxon>Streptophyta</taxon>
        <taxon>Embryophyta</taxon>
        <taxon>Tracheophyta</taxon>
        <taxon>Spermatophyta</taxon>
        <taxon>Magnoliopsida</taxon>
        <taxon>eudicotyledons</taxon>
        <taxon>Gunneridae</taxon>
        <taxon>Pentapetalae</taxon>
        <taxon>rosids</taxon>
        <taxon>fabids</taxon>
        <taxon>Fabales</taxon>
        <taxon>Fabaceae</taxon>
        <taxon>Papilionoideae</taxon>
        <taxon>50 kb inversion clade</taxon>
        <taxon>NPAAA clade</taxon>
        <taxon>Hologalegina</taxon>
        <taxon>IRL clade</taxon>
        <taxon>Fabeae</taxon>
        <taxon>Lathyrus</taxon>
    </lineage>
</organism>
<reference evidence="2 3" key="1">
    <citation type="journal article" date="2022" name="Nat. Genet.">
        <title>Improved pea reference genome and pan-genome highlight genomic features and evolutionary characteristics.</title>
        <authorList>
            <person name="Yang T."/>
            <person name="Liu R."/>
            <person name="Luo Y."/>
            <person name="Hu S."/>
            <person name="Wang D."/>
            <person name="Wang C."/>
            <person name="Pandey M.K."/>
            <person name="Ge S."/>
            <person name="Xu Q."/>
            <person name="Li N."/>
            <person name="Li G."/>
            <person name="Huang Y."/>
            <person name="Saxena R.K."/>
            <person name="Ji Y."/>
            <person name="Li M."/>
            <person name="Yan X."/>
            <person name="He Y."/>
            <person name="Liu Y."/>
            <person name="Wang X."/>
            <person name="Xiang C."/>
            <person name="Varshney R.K."/>
            <person name="Ding H."/>
            <person name="Gao S."/>
            <person name="Zong X."/>
        </authorList>
    </citation>
    <scope>NUCLEOTIDE SEQUENCE [LARGE SCALE GENOMIC DNA]</scope>
    <source>
        <strain evidence="2 3">cv. Zhongwan 6</strain>
    </source>
</reference>
<accession>A0A9D5BQW9</accession>